<dbReference type="AlphaFoldDB" id="A0AAN9IBR3"/>
<feature type="compositionally biased region" description="Basic residues" evidence="1">
    <location>
        <begin position="1"/>
        <end position="11"/>
    </location>
</feature>
<dbReference type="EMBL" id="JAYWIO010000003">
    <property type="protein sequence ID" value="KAK7273502.1"/>
    <property type="molecule type" value="Genomic_DNA"/>
</dbReference>
<reference evidence="2 3" key="1">
    <citation type="submission" date="2024-01" db="EMBL/GenBank/DDBJ databases">
        <title>The genomes of 5 underutilized Papilionoideae crops provide insights into root nodulation and disease resistanc.</title>
        <authorList>
            <person name="Yuan L."/>
        </authorList>
    </citation>
    <scope>NUCLEOTIDE SEQUENCE [LARGE SCALE GENOMIC DNA]</scope>
    <source>
        <strain evidence="2">ZHUSHIDOU_FW_LH</strain>
        <tissue evidence="2">Leaf</tissue>
    </source>
</reference>
<comment type="caution">
    <text evidence="2">The sequence shown here is derived from an EMBL/GenBank/DDBJ whole genome shotgun (WGS) entry which is preliminary data.</text>
</comment>
<evidence type="ECO:0000313" key="2">
    <source>
        <dbReference type="EMBL" id="KAK7273502.1"/>
    </source>
</evidence>
<protein>
    <submittedName>
        <fullName evidence="2">Uncharacterized protein</fullName>
    </submittedName>
</protein>
<feature type="region of interest" description="Disordered" evidence="1">
    <location>
        <begin position="87"/>
        <end position="108"/>
    </location>
</feature>
<feature type="compositionally biased region" description="Polar residues" evidence="1">
    <location>
        <begin position="17"/>
        <end position="33"/>
    </location>
</feature>
<feature type="compositionally biased region" description="Polar residues" evidence="1">
    <location>
        <begin position="92"/>
        <end position="107"/>
    </location>
</feature>
<dbReference type="Proteomes" id="UP001372338">
    <property type="component" value="Unassembled WGS sequence"/>
</dbReference>
<organism evidence="2 3">
    <name type="scientific">Crotalaria pallida</name>
    <name type="common">Smooth rattlebox</name>
    <name type="synonym">Crotalaria striata</name>
    <dbReference type="NCBI Taxonomy" id="3830"/>
    <lineage>
        <taxon>Eukaryota</taxon>
        <taxon>Viridiplantae</taxon>
        <taxon>Streptophyta</taxon>
        <taxon>Embryophyta</taxon>
        <taxon>Tracheophyta</taxon>
        <taxon>Spermatophyta</taxon>
        <taxon>Magnoliopsida</taxon>
        <taxon>eudicotyledons</taxon>
        <taxon>Gunneridae</taxon>
        <taxon>Pentapetalae</taxon>
        <taxon>rosids</taxon>
        <taxon>fabids</taxon>
        <taxon>Fabales</taxon>
        <taxon>Fabaceae</taxon>
        <taxon>Papilionoideae</taxon>
        <taxon>50 kb inversion clade</taxon>
        <taxon>genistoids sensu lato</taxon>
        <taxon>core genistoids</taxon>
        <taxon>Crotalarieae</taxon>
        <taxon>Crotalaria</taxon>
    </lineage>
</organism>
<evidence type="ECO:0000256" key="1">
    <source>
        <dbReference type="SAM" id="MobiDB-lite"/>
    </source>
</evidence>
<accession>A0AAN9IBR3</accession>
<proteinExistence type="predicted"/>
<keyword evidence="3" id="KW-1185">Reference proteome</keyword>
<evidence type="ECO:0000313" key="3">
    <source>
        <dbReference type="Proteomes" id="UP001372338"/>
    </source>
</evidence>
<gene>
    <name evidence="2" type="ORF">RIF29_14553</name>
</gene>
<name>A0AAN9IBR3_CROPI</name>
<feature type="region of interest" description="Disordered" evidence="1">
    <location>
        <begin position="1"/>
        <end position="40"/>
    </location>
</feature>
<sequence>MMVKRPLRRKDRFAVGNQKSISGDSDLSNSRAENPNGRGSRFIELESANDTGENNEALQHDDVHEKIPEINAKGKDIVRKTTRVRNLLGGKNPQSKNAKPNTSQPNLKKNVVKGEKSGVSGQALEVAHVEKSKQDDAAKDRVREFQKIREREILQKMKELEHSQSNFMNFLAQHTVHPSEEVIEWHKKMMEMGQIHSRPPDLPKKTNDAMDICKEQISASNPKMIGDGISDGSFTEVLGSQNKAKINSL</sequence>